<reference evidence="2" key="1">
    <citation type="journal article" date="2014" name="Int. J. Syst. Evol. Microbiol.">
        <title>Complete genome sequence of Corynebacterium casei LMG S-19264T (=DSM 44701T), isolated from a smear-ripened cheese.</title>
        <authorList>
            <consortium name="US DOE Joint Genome Institute (JGI-PGF)"/>
            <person name="Walter F."/>
            <person name="Albersmeier A."/>
            <person name="Kalinowski J."/>
            <person name="Ruckert C."/>
        </authorList>
    </citation>
    <scope>NUCLEOTIDE SEQUENCE</scope>
    <source>
        <strain evidence="2">CGMCC 4.7299</strain>
    </source>
</reference>
<reference evidence="2" key="2">
    <citation type="submission" date="2020-09" db="EMBL/GenBank/DDBJ databases">
        <authorList>
            <person name="Sun Q."/>
            <person name="Zhou Y."/>
        </authorList>
    </citation>
    <scope>NUCLEOTIDE SEQUENCE</scope>
    <source>
        <strain evidence="2">CGMCC 4.7299</strain>
    </source>
</reference>
<evidence type="ECO:0000313" key="3">
    <source>
        <dbReference type="Proteomes" id="UP000656042"/>
    </source>
</evidence>
<sequence>MGASVMGTPMVSRWTGREAAALRQARRMSIRAYADHLGVAVASVSNWEKRGPAACLRTETQQLLDVDLAHAPAEVSQRFAALLDGPRCAPSPVVEDTDADTRAAASSARDTDNEALVGRSDSQSRDILAACSEPPDFAVLRNAVTELGVSYGASAPGPVLAEAFALRSRLYRALGAGTAAPQRLSQYCVTVGYASGVLSYAALDLGHPRSAETHCAVIWRMAQLCDNDDLRAWARGTQSLIARFRQQFVSAQMYAEDGLRYARTAAGRTRLLCAAAQSAAHRGDIVRVRTFISQARRSSESITDNDNDGIFGFSPAKQRYYAASSLMWLSDKKALNSAAVNANDAICLWRQRPAARRPFDDETLAHIYLATTMIKLGDLDAANHAVTPVLNLTGERRTSWMRRRITNLEAALNDRYPRDPAASPLKHRLRKFRAA</sequence>
<dbReference type="AlphaFoldDB" id="A0A8J3FS97"/>
<evidence type="ECO:0000256" key="1">
    <source>
        <dbReference type="SAM" id="MobiDB-lite"/>
    </source>
</evidence>
<dbReference type="EMBL" id="BMMX01000050">
    <property type="protein sequence ID" value="GGL15873.1"/>
    <property type="molecule type" value="Genomic_DNA"/>
</dbReference>
<feature type="region of interest" description="Disordered" evidence="1">
    <location>
        <begin position="91"/>
        <end position="120"/>
    </location>
</feature>
<dbReference type="GO" id="GO:0003677">
    <property type="term" value="F:DNA binding"/>
    <property type="evidence" value="ECO:0007669"/>
    <property type="project" value="InterPro"/>
</dbReference>
<gene>
    <name evidence="2" type="ORF">GCM10012284_58130</name>
</gene>
<evidence type="ECO:0008006" key="4">
    <source>
        <dbReference type="Google" id="ProtNLM"/>
    </source>
</evidence>
<keyword evidence="3" id="KW-1185">Reference proteome</keyword>
<organism evidence="2 3">
    <name type="scientific">Mangrovihabitans endophyticus</name>
    <dbReference type="NCBI Taxonomy" id="1751298"/>
    <lineage>
        <taxon>Bacteria</taxon>
        <taxon>Bacillati</taxon>
        <taxon>Actinomycetota</taxon>
        <taxon>Actinomycetes</taxon>
        <taxon>Micromonosporales</taxon>
        <taxon>Micromonosporaceae</taxon>
        <taxon>Mangrovihabitans</taxon>
    </lineage>
</organism>
<accession>A0A8J3FS97</accession>
<evidence type="ECO:0000313" key="2">
    <source>
        <dbReference type="EMBL" id="GGL15873.1"/>
    </source>
</evidence>
<dbReference type="InterPro" id="IPR010982">
    <property type="entry name" value="Lambda_DNA-bd_dom_sf"/>
</dbReference>
<name>A0A8J3FS97_9ACTN</name>
<proteinExistence type="predicted"/>
<dbReference type="InterPro" id="IPR001387">
    <property type="entry name" value="Cro/C1-type_HTH"/>
</dbReference>
<dbReference type="Proteomes" id="UP000656042">
    <property type="component" value="Unassembled WGS sequence"/>
</dbReference>
<protein>
    <recommendedName>
        <fullName evidence="4">HTH cro/C1-type domain-containing protein</fullName>
    </recommendedName>
</protein>
<comment type="caution">
    <text evidence="2">The sequence shown here is derived from an EMBL/GenBank/DDBJ whole genome shotgun (WGS) entry which is preliminary data.</text>
</comment>
<dbReference type="CDD" id="cd00093">
    <property type="entry name" value="HTH_XRE"/>
    <property type="match status" value="1"/>
</dbReference>
<dbReference type="Gene3D" id="1.10.260.40">
    <property type="entry name" value="lambda repressor-like DNA-binding domains"/>
    <property type="match status" value="1"/>
</dbReference>